<dbReference type="RefSeq" id="WP_072986838.1">
    <property type="nucleotide sequence ID" value="NZ_FQYU01000001.1"/>
</dbReference>
<dbReference type="EMBL" id="FQYU01000001">
    <property type="protein sequence ID" value="SHI38231.1"/>
    <property type="molecule type" value="Genomic_DNA"/>
</dbReference>
<dbReference type="OrthoDB" id="5109343at2"/>
<evidence type="ECO:0000259" key="1">
    <source>
        <dbReference type="PROSITE" id="PS51186"/>
    </source>
</evidence>
<accession>A0A1M6AP67</accession>
<name>A0A1M6AP67_9FLAO</name>
<reference evidence="3" key="1">
    <citation type="submission" date="2016-11" db="EMBL/GenBank/DDBJ databases">
        <authorList>
            <person name="Varghese N."/>
            <person name="Submissions S."/>
        </authorList>
    </citation>
    <scope>NUCLEOTIDE SEQUENCE [LARGE SCALE GENOMIC DNA]</scope>
    <source>
        <strain evidence="3">DSM 19858</strain>
    </source>
</reference>
<feature type="domain" description="N-acetyltransferase" evidence="1">
    <location>
        <begin position="2"/>
        <end position="178"/>
    </location>
</feature>
<evidence type="ECO:0000313" key="2">
    <source>
        <dbReference type="EMBL" id="SHI38231.1"/>
    </source>
</evidence>
<dbReference type="InterPro" id="IPR016181">
    <property type="entry name" value="Acyl_CoA_acyltransferase"/>
</dbReference>
<dbReference type="InterPro" id="IPR000182">
    <property type="entry name" value="GNAT_dom"/>
</dbReference>
<proteinExistence type="predicted"/>
<dbReference type="SUPFAM" id="SSF55729">
    <property type="entry name" value="Acyl-CoA N-acyltransferases (Nat)"/>
    <property type="match status" value="1"/>
</dbReference>
<protein>
    <submittedName>
        <fullName evidence="2">Acetyltransferase (GNAT) domain-containing protein</fullName>
    </submittedName>
</protein>
<keyword evidence="3" id="KW-1185">Reference proteome</keyword>
<sequence>MIRYTTASTDDELKQILALQERNLASKVSSLEKEKEGFVTVAHTFDTLKAMNDTCPHIIAKSEHAVIGYTLCMHPRFSDAIEVLKPMFDEIEGILPPVENYIVMGQVCIDKAFRKQGVFRKLYETMQAKTKRDFSSIITEIDAGNTRSLQAHYAIGFKELHTYTSGAREWKIVRFRYL</sequence>
<dbReference type="Pfam" id="PF00583">
    <property type="entry name" value="Acetyltransf_1"/>
    <property type="match status" value="1"/>
</dbReference>
<organism evidence="2 3">
    <name type="scientific">Pseudozobellia thermophila</name>
    <dbReference type="NCBI Taxonomy" id="192903"/>
    <lineage>
        <taxon>Bacteria</taxon>
        <taxon>Pseudomonadati</taxon>
        <taxon>Bacteroidota</taxon>
        <taxon>Flavobacteriia</taxon>
        <taxon>Flavobacteriales</taxon>
        <taxon>Flavobacteriaceae</taxon>
        <taxon>Pseudozobellia</taxon>
    </lineage>
</organism>
<evidence type="ECO:0000313" key="3">
    <source>
        <dbReference type="Proteomes" id="UP000184543"/>
    </source>
</evidence>
<dbReference type="PROSITE" id="PS51186">
    <property type="entry name" value="GNAT"/>
    <property type="match status" value="1"/>
</dbReference>
<dbReference type="Proteomes" id="UP000184543">
    <property type="component" value="Unassembled WGS sequence"/>
</dbReference>
<dbReference type="STRING" id="192903.SAMN04488513_101132"/>
<keyword evidence="2" id="KW-0808">Transferase</keyword>
<dbReference type="AlphaFoldDB" id="A0A1M6AP67"/>
<dbReference type="GO" id="GO:0016747">
    <property type="term" value="F:acyltransferase activity, transferring groups other than amino-acyl groups"/>
    <property type="evidence" value="ECO:0007669"/>
    <property type="project" value="InterPro"/>
</dbReference>
<gene>
    <name evidence="2" type="ORF">SAMN04488513_101132</name>
</gene>
<dbReference type="Gene3D" id="3.40.630.30">
    <property type="match status" value="1"/>
</dbReference>